<evidence type="ECO:0000256" key="4">
    <source>
        <dbReference type="ARBA" id="ARBA00023186"/>
    </source>
</evidence>
<evidence type="ECO:0000256" key="3">
    <source>
        <dbReference type="ARBA" id="ARBA00023136"/>
    </source>
</evidence>
<proteinExistence type="predicted"/>
<comment type="subcellular location">
    <subcellularLocation>
        <location evidence="1">Cell membrane</location>
    </subcellularLocation>
</comment>
<organism evidence="6">
    <name type="scientific">marine metagenome</name>
    <dbReference type="NCBI Taxonomy" id="408172"/>
    <lineage>
        <taxon>unclassified sequences</taxon>
        <taxon>metagenomes</taxon>
        <taxon>ecological metagenomes</taxon>
    </lineage>
</organism>
<keyword evidence="5" id="KW-0812">Transmembrane</keyword>
<evidence type="ECO:0000256" key="2">
    <source>
        <dbReference type="ARBA" id="ARBA00022475"/>
    </source>
</evidence>
<dbReference type="SUPFAM" id="SSF109998">
    <property type="entry name" value="Triger factor/SurA peptide-binding domain-like"/>
    <property type="match status" value="1"/>
</dbReference>
<dbReference type="InterPro" id="IPR052029">
    <property type="entry name" value="PpiD_chaperone"/>
</dbReference>
<evidence type="ECO:0000256" key="5">
    <source>
        <dbReference type="SAM" id="Phobius"/>
    </source>
</evidence>
<dbReference type="PANTHER" id="PTHR47529:SF1">
    <property type="entry name" value="PERIPLASMIC CHAPERONE PPID"/>
    <property type="match status" value="1"/>
</dbReference>
<evidence type="ECO:0008006" key="7">
    <source>
        <dbReference type="Google" id="ProtNLM"/>
    </source>
</evidence>
<keyword evidence="4" id="KW-0143">Chaperone</keyword>
<dbReference type="InterPro" id="IPR027304">
    <property type="entry name" value="Trigger_fact/SurA_dom_sf"/>
</dbReference>
<evidence type="ECO:0000313" key="6">
    <source>
        <dbReference type="EMBL" id="SUZ83626.1"/>
    </source>
</evidence>
<gene>
    <name evidence="6" type="ORF">METZ01_LOCUS36480</name>
</gene>
<evidence type="ECO:0000256" key="1">
    <source>
        <dbReference type="ARBA" id="ARBA00004236"/>
    </source>
</evidence>
<reference evidence="6" key="1">
    <citation type="submission" date="2018-05" db="EMBL/GenBank/DDBJ databases">
        <authorList>
            <person name="Lanie J.A."/>
            <person name="Ng W.-L."/>
            <person name="Kazmierczak K.M."/>
            <person name="Andrzejewski T.M."/>
            <person name="Davidsen T.M."/>
            <person name="Wayne K.J."/>
            <person name="Tettelin H."/>
            <person name="Glass J.I."/>
            <person name="Rusch D."/>
            <person name="Podicherti R."/>
            <person name="Tsui H.-C.T."/>
            <person name="Winkler M.E."/>
        </authorList>
    </citation>
    <scope>NUCLEOTIDE SEQUENCE</scope>
</reference>
<dbReference type="Pfam" id="PF13623">
    <property type="entry name" value="SurA_N_2"/>
    <property type="match status" value="1"/>
</dbReference>
<dbReference type="GO" id="GO:0005886">
    <property type="term" value="C:plasma membrane"/>
    <property type="evidence" value="ECO:0007669"/>
    <property type="project" value="UniProtKB-SubCell"/>
</dbReference>
<keyword evidence="2" id="KW-1003">Cell membrane</keyword>
<sequence length="592" mass="67136">MAILGQIRKRSFFLIVVIGMALFAFVISGVFVGSGVSQNQTIGEVNGEKIDFETFNLLVQQTQDYYGLDLITAVNYAWEVGIKNTVLTQELDKLGINAGKDQLEQIVSAEPSIVSNPEFQNDIGLFDFTKFSRYINQLKSLNPTAYNSWKIEEQNVIASAKQKIYFNLITSSITYTDVESNLEYHLENDKVTIDYIKIPFNEIPDSIFKITNSQISNFIKKNKNNYIIDPSRIIEYVFVPDIASPLDENNIRTNLESIRDGIIQYNDVSKLVDSIEGFKDAKNIVEFVETYSEKPYDSIYKTRDQLPGNNFRDILYGLRKGKTFGPYKDGNYYVLSKMIDKKREGGVNKVLLANIHQQIVPSNESSNQNYRLASQIEFDAKTNLSLDQNNYSVENYETLNPYDSGIPGISDSRSVIKWIYDESTKVDEIKRFTLTDGYLIGRIKEINKERLPGVGDVSDNIKNEILKKIKFDYIKKKYKTPTIESIAEDYNIDIQRASAVTQYDPVLVGAGAEPYIIGASFALEPGEVSNLLLGKEGIYIIHSISKEIAEDLNLNSAISRSLSDREIERISSLIPEVLESSAEIKDNRSLYY</sequence>
<keyword evidence="3 5" id="KW-0472">Membrane</keyword>
<protein>
    <recommendedName>
        <fullName evidence="7">PpiC domain-containing protein</fullName>
    </recommendedName>
</protein>
<dbReference type="AlphaFoldDB" id="A0A381QW21"/>
<dbReference type="EMBL" id="UINC01001560">
    <property type="protein sequence ID" value="SUZ83626.1"/>
    <property type="molecule type" value="Genomic_DNA"/>
</dbReference>
<keyword evidence="5" id="KW-1133">Transmembrane helix</keyword>
<dbReference type="PANTHER" id="PTHR47529">
    <property type="entry name" value="PEPTIDYL-PROLYL CIS-TRANS ISOMERASE D"/>
    <property type="match status" value="1"/>
</dbReference>
<feature type="transmembrane region" description="Helical" evidence="5">
    <location>
        <begin position="12"/>
        <end position="32"/>
    </location>
</feature>
<accession>A0A381QW21</accession>
<name>A0A381QW21_9ZZZZ</name>